<gene>
    <name evidence="9" type="ORF">LCGC14_2458840</name>
</gene>
<evidence type="ECO:0000256" key="3">
    <source>
        <dbReference type="ARBA" id="ARBA00022650"/>
    </source>
</evidence>
<keyword evidence="5" id="KW-0547">Nucleotide-binding</keyword>
<name>A0A0F9BDT3_9ZZZZ</name>
<feature type="domain" description="PUA" evidence="8">
    <location>
        <begin position="79"/>
        <end position="162"/>
    </location>
</feature>
<reference evidence="9" key="1">
    <citation type="journal article" date="2015" name="Nature">
        <title>Complex archaea that bridge the gap between prokaryotes and eukaryotes.</title>
        <authorList>
            <person name="Spang A."/>
            <person name="Saw J.H."/>
            <person name="Jorgensen S.L."/>
            <person name="Zaremba-Niedzwiedzka K."/>
            <person name="Martijn J."/>
            <person name="Lind A.E."/>
            <person name="van Eijk R."/>
            <person name="Schleper C."/>
            <person name="Guy L."/>
            <person name="Ettema T.J."/>
        </authorList>
    </citation>
    <scope>NUCLEOTIDE SEQUENCE</scope>
</reference>
<organism evidence="9">
    <name type="scientific">marine sediment metagenome</name>
    <dbReference type="NCBI Taxonomy" id="412755"/>
    <lineage>
        <taxon>unclassified sequences</taxon>
        <taxon>metagenomes</taxon>
        <taxon>ecological metagenomes</taxon>
    </lineage>
</organism>
<comment type="caution">
    <text evidence="9">The sequence shown here is derived from an EMBL/GenBank/DDBJ whole genome shotgun (WGS) entry which is preliminary data.</text>
</comment>
<dbReference type="GO" id="GO:0005524">
    <property type="term" value="F:ATP binding"/>
    <property type="evidence" value="ECO:0007669"/>
    <property type="project" value="UniProtKB-KW"/>
</dbReference>
<dbReference type="SUPFAM" id="SSF53633">
    <property type="entry name" value="Carbamate kinase-like"/>
    <property type="match status" value="1"/>
</dbReference>
<keyword evidence="7" id="KW-0067">ATP-binding</keyword>
<dbReference type="GO" id="GO:0003723">
    <property type="term" value="F:RNA binding"/>
    <property type="evidence" value="ECO:0007669"/>
    <property type="project" value="InterPro"/>
</dbReference>
<keyword evidence="1" id="KW-0963">Cytoplasm</keyword>
<dbReference type="GO" id="GO:0008652">
    <property type="term" value="P:amino acid biosynthetic process"/>
    <property type="evidence" value="ECO:0007669"/>
    <property type="project" value="UniProtKB-KW"/>
</dbReference>
<protein>
    <recommendedName>
        <fullName evidence="8">PUA domain-containing protein</fullName>
    </recommendedName>
</protein>
<evidence type="ECO:0000256" key="7">
    <source>
        <dbReference type="ARBA" id="ARBA00022840"/>
    </source>
</evidence>
<dbReference type="PANTHER" id="PTHR43654:SF1">
    <property type="entry name" value="ISOPENTENYL PHOSPHATE KINASE"/>
    <property type="match status" value="1"/>
</dbReference>
<dbReference type="InterPro" id="IPR002478">
    <property type="entry name" value="PUA"/>
</dbReference>
<dbReference type="Gene3D" id="2.30.130.10">
    <property type="entry name" value="PUA domain"/>
    <property type="match status" value="1"/>
</dbReference>
<evidence type="ECO:0000256" key="2">
    <source>
        <dbReference type="ARBA" id="ARBA00022605"/>
    </source>
</evidence>
<evidence type="ECO:0000256" key="6">
    <source>
        <dbReference type="ARBA" id="ARBA00022777"/>
    </source>
</evidence>
<evidence type="ECO:0000256" key="1">
    <source>
        <dbReference type="ARBA" id="ARBA00022490"/>
    </source>
</evidence>
<dbReference type="CDD" id="cd21157">
    <property type="entry name" value="PUA_G5K"/>
    <property type="match status" value="1"/>
</dbReference>
<dbReference type="InterPro" id="IPR036393">
    <property type="entry name" value="AceGlu_kinase-like_sf"/>
</dbReference>
<accession>A0A0F9BDT3</accession>
<evidence type="ECO:0000256" key="5">
    <source>
        <dbReference type="ARBA" id="ARBA00022741"/>
    </source>
</evidence>
<dbReference type="GO" id="GO:0004349">
    <property type="term" value="F:glutamate 5-kinase activity"/>
    <property type="evidence" value="ECO:0007669"/>
    <property type="project" value="InterPro"/>
</dbReference>
<dbReference type="SUPFAM" id="SSF88697">
    <property type="entry name" value="PUA domain-like"/>
    <property type="match status" value="1"/>
</dbReference>
<sequence length="172" mass="17970">VCLAGGSGSSVSTGGMYSKVIAAKKAVRSGITVNIINGRRPAQLVALMKGKAHGTEFRPHKVKLTAKKGWIAYGIKAKGSIVLDKGAVKALVERRKSLLPSGIASIEGTFKVGDAVACLDASGARVAKGLTNYSSVDIEKIMGLKTSQIEKALGYRYSDEVIHADNIVIGSK</sequence>
<dbReference type="Gene3D" id="3.40.1160.10">
    <property type="entry name" value="Acetylglutamate kinase-like"/>
    <property type="match status" value="1"/>
</dbReference>
<evidence type="ECO:0000256" key="4">
    <source>
        <dbReference type="ARBA" id="ARBA00022679"/>
    </source>
</evidence>
<dbReference type="EMBL" id="LAZR01038229">
    <property type="protein sequence ID" value="KKL20099.1"/>
    <property type="molecule type" value="Genomic_DNA"/>
</dbReference>
<dbReference type="InterPro" id="IPR036974">
    <property type="entry name" value="PUA_sf"/>
</dbReference>
<evidence type="ECO:0000313" key="9">
    <source>
        <dbReference type="EMBL" id="KKL20099.1"/>
    </source>
</evidence>
<keyword evidence="3" id="KW-0641">Proline biosynthesis</keyword>
<dbReference type="FunFam" id="2.30.130.10:FF:000007">
    <property type="entry name" value="Glutamate 5-kinase"/>
    <property type="match status" value="1"/>
</dbReference>
<dbReference type="SMART" id="SM00359">
    <property type="entry name" value="PUA"/>
    <property type="match status" value="1"/>
</dbReference>
<dbReference type="PROSITE" id="PS50890">
    <property type="entry name" value="PUA"/>
    <property type="match status" value="1"/>
</dbReference>
<dbReference type="PROSITE" id="PS00902">
    <property type="entry name" value="GLUTAMATE_5_KINASE"/>
    <property type="match status" value="1"/>
</dbReference>
<keyword evidence="4" id="KW-0808">Transferase</keyword>
<dbReference type="AlphaFoldDB" id="A0A0F9BDT3"/>
<dbReference type="Pfam" id="PF01472">
    <property type="entry name" value="PUA"/>
    <property type="match status" value="1"/>
</dbReference>
<evidence type="ECO:0000259" key="8">
    <source>
        <dbReference type="SMART" id="SM00359"/>
    </source>
</evidence>
<proteinExistence type="predicted"/>
<dbReference type="PANTHER" id="PTHR43654">
    <property type="entry name" value="GLUTAMATE 5-KINASE"/>
    <property type="match status" value="1"/>
</dbReference>
<feature type="non-terminal residue" evidence="9">
    <location>
        <position position="1"/>
    </location>
</feature>
<keyword evidence="6" id="KW-0418">Kinase</keyword>
<dbReference type="InterPro" id="IPR019797">
    <property type="entry name" value="Glutamate_5-kinase_CS"/>
</dbReference>
<keyword evidence="2" id="KW-0028">Amino-acid biosynthesis</keyword>
<dbReference type="GO" id="GO:0005829">
    <property type="term" value="C:cytosol"/>
    <property type="evidence" value="ECO:0007669"/>
    <property type="project" value="TreeGrafter"/>
</dbReference>
<dbReference type="InterPro" id="IPR015947">
    <property type="entry name" value="PUA-like_sf"/>
</dbReference>